<dbReference type="Proteomes" id="UP001291309">
    <property type="component" value="Unassembled WGS sequence"/>
</dbReference>
<dbReference type="SUPFAM" id="SSF50341">
    <property type="entry name" value="CheW-like"/>
    <property type="match status" value="1"/>
</dbReference>
<protein>
    <submittedName>
        <fullName evidence="2">Chemotaxis protein CheW</fullName>
    </submittedName>
</protein>
<dbReference type="InterPro" id="IPR036061">
    <property type="entry name" value="CheW-like_dom_sf"/>
</dbReference>
<evidence type="ECO:0000313" key="2">
    <source>
        <dbReference type="EMBL" id="MDY7225182.1"/>
    </source>
</evidence>
<dbReference type="PROSITE" id="PS50851">
    <property type="entry name" value="CHEW"/>
    <property type="match status" value="1"/>
</dbReference>
<comment type="caution">
    <text evidence="2">The sequence shown here is derived from an EMBL/GenBank/DDBJ whole genome shotgun (WGS) entry which is preliminary data.</text>
</comment>
<feature type="domain" description="CheW-like" evidence="1">
    <location>
        <begin position="58"/>
        <end position="191"/>
    </location>
</feature>
<evidence type="ECO:0000313" key="3">
    <source>
        <dbReference type="Proteomes" id="UP001291309"/>
    </source>
</evidence>
<dbReference type="EMBL" id="JAXIVS010000001">
    <property type="protein sequence ID" value="MDY7225182.1"/>
    <property type="molecule type" value="Genomic_DNA"/>
</dbReference>
<dbReference type="SMART" id="SM00260">
    <property type="entry name" value="CheW"/>
    <property type="match status" value="1"/>
</dbReference>
<accession>A0ABU5GVG7</accession>
<dbReference type="PANTHER" id="PTHR22617">
    <property type="entry name" value="CHEMOTAXIS SENSOR HISTIDINE KINASE-RELATED"/>
    <property type="match status" value="1"/>
</dbReference>
<dbReference type="Pfam" id="PF01584">
    <property type="entry name" value="CheW"/>
    <property type="match status" value="1"/>
</dbReference>
<keyword evidence="3" id="KW-1185">Reference proteome</keyword>
<dbReference type="PANTHER" id="PTHR22617:SF43">
    <property type="entry name" value="PROTEIN PILI"/>
    <property type="match status" value="1"/>
</dbReference>
<reference evidence="2 3" key="1">
    <citation type="submission" date="2023-12" db="EMBL/GenBank/DDBJ databases">
        <title>the genome sequence of Hyalangium sp. s54d21.</title>
        <authorList>
            <person name="Zhang X."/>
        </authorList>
    </citation>
    <scope>NUCLEOTIDE SEQUENCE [LARGE SCALE GENOMIC DNA]</scope>
    <source>
        <strain evidence="3">s54d21</strain>
    </source>
</reference>
<name>A0ABU5GVG7_9BACT</name>
<dbReference type="Gene3D" id="2.40.50.180">
    <property type="entry name" value="CheA-289, Domain 4"/>
    <property type="match status" value="1"/>
</dbReference>
<proteinExistence type="predicted"/>
<gene>
    <name evidence="2" type="ORF">SYV04_02260</name>
</gene>
<dbReference type="InterPro" id="IPR002545">
    <property type="entry name" value="CheW-lke_dom"/>
</dbReference>
<sequence length="191" mass="20435">MSGTEEKVEIDYSGLMRRLDEAKALIEDAQVTPEKRKAVLSARAQALAGSREEVRPAVLTVLAFHVGGERYAVPIEQVDHVLESRGLCGLPGAPRHVLGALVSRSRVVPVLDLRQLLGLEGGGMSDLSKVVVVDVAGEAFGIAAEMVDGRQELLRSSLSQPPPGPFQFLTPDRLTVLDVVQLGIPAAERRG</sequence>
<dbReference type="InterPro" id="IPR039315">
    <property type="entry name" value="CheW"/>
</dbReference>
<organism evidence="2 3">
    <name type="scientific">Hyalangium rubrum</name>
    <dbReference type="NCBI Taxonomy" id="3103134"/>
    <lineage>
        <taxon>Bacteria</taxon>
        <taxon>Pseudomonadati</taxon>
        <taxon>Myxococcota</taxon>
        <taxon>Myxococcia</taxon>
        <taxon>Myxococcales</taxon>
        <taxon>Cystobacterineae</taxon>
        <taxon>Archangiaceae</taxon>
        <taxon>Hyalangium</taxon>
    </lineage>
</organism>
<dbReference type="Gene3D" id="2.30.30.40">
    <property type="entry name" value="SH3 Domains"/>
    <property type="match status" value="1"/>
</dbReference>
<evidence type="ECO:0000259" key="1">
    <source>
        <dbReference type="PROSITE" id="PS50851"/>
    </source>
</evidence>
<dbReference type="RefSeq" id="WP_321543900.1">
    <property type="nucleotide sequence ID" value="NZ_JAXIVS010000001.1"/>
</dbReference>